<dbReference type="Gene3D" id="3.90.550.10">
    <property type="entry name" value="Spore Coat Polysaccharide Biosynthesis Protein SpsA, Chain A"/>
    <property type="match status" value="1"/>
</dbReference>
<sequence>MTLSREPRSAVQARPTAPTAVLDVVVPVYNEETDLGPCVRRLHAHLTAHFPYPFRITVADNASVDGTLAVAEALAVELPEVGVLHLDAKGRGRALRAAWSASPAPVLAYMDVDLSTDLAALLPLVAPLISGHSDLAIGTRLARTSRVVRGAKREVISRGYNLLLRGTLAVRFSDAQCGFKAIRADVAAGLLPLVQDTGWFFDTELLVLAQRAGLRIHEVPVDWVDDPDSRVDIVSTALADLRGIGRLARALVTGALPVAELREQLGRAPLSAPPAQVPVGLPRQLARFAAVGVASTLAYLALFVATRGVLGAQAANLLALLVTAVANTAANRRLTFGITGRRHAGRHHLQGLLAFALGLALTSGSLAALHAATATPARLVELTVLVGANLAATALRFVLLRLGMHHRRQ</sequence>
<evidence type="ECO:0000256" key="13">
    <source>
        <dbReference type="ARBA" id="ARBA00045097"/>
    </source>
</evidence>
<dbReference type="FunFam" id="3.90.550.10:FF:000131">
    <property type="entry name" value="Glycosyl transferase"/>
    <property type="match status" value="1"/>
</dbReference>
<comment type="catalytic activity">
    <reaction evidence="13">
        <text>a di-trans,poly-cis-dolichyl phosphate + UDP-alpha-D-glucose = a di-trans,poly-cis-dolichyl beta-D-glucosyl phosphate + UDP</text>
        <dbReference type="Rhea" id="RHEA:15401"/>
        <dbReference type="Rhea" id="RHEA-COMP:19498"/>
        <dbReference type="Rhea" id="RHEA-COMP:19502"/>
        <dbReference type="ChEBI" id="CHEBI:57525"/>
        <dbReference type="ChEBI" id="CHEBI:57683"/>
        <dbReference type="ChEBI" id="CHEBI:58223"/>
        <dbReference type="ChEBI" id="CHEBI:58885"/>
        <dbReference type="EC" id="2.4.1.117"/>
    </reaction>
    <physiologicalReaction direction="left-to-right" evidence="13">
        <dbReference type="Rhea" id="RHEA:15402"/>
    </physiologicalReaction>
</comment>
<evidence type="ECO:0000313" key="17">
    <source>
        <dbReference type="EMBL" id="PWU44656.1"/>
    </source>
</evidence>
<dbReference type="Pfam" id="PF00535">
    <property type="entry name" value="Glycos_transf_2"/>
    <property type="match status" value="1"/>
</dbReference>
<dbReference type="InterPro" id="IPR029044">
    <property type="entry name" value="Nucleotide-diphossugar_trans"/>
</dbReference>
<dbReference type="InterPro" id="IPR007267">
    <property type="entry name" value="GtrA_DPMS_TM"/>
</dbReference>
<dbReference type="AlphaFoldDB" id="A0A317JV25"/>
<evidence type="ECO:0000256" key="1">
    <source>
        <dbReference type="ARBA" id="ARBA00004141"/>
    </source>
</evidence>
<evidence type="ECO:0000256" key="12">
    <source>
        <dbReference type="ARBA" id="ARBA00023136"/>
    </source>
</evidence>
<dbReference type="EC" id="2.4.1.117" evidence="5"/>
<evidence type="ECO:0000256" key="7">
    <source>
        <dbReference type="ARBA" id="ARBA00022679"/>
    </source>
</evidence>
<evidence type="ECO:0000256" key="5">
    <source>
        <dbReference type="ARBA" id="ARBA00012583"/>
    </source>
</evidence>
<feature type="transmembrane region" description="Helical" evidence="14">
    <location>
        <begin position="351"/>
        <end position="373"/>
    </location>
</feature>
<evidence type="ECO:0000256" key="4">
    <source>
        <dbReference type="ARBA" id="ARBA00006739"/>
    </source>
</evidence>
<name>A0A317JV25_9ACTN</name>
<protein>
    <recommendedName>
        <fullName evidence="5">dolichyl-phosphate beta-glucosyltransferase</fullName>
        <ecNumber evidence="5">2.4.1.117</ecNumber>
    </recommendedName>
</protein>
<gene>
    <name evidence="17" type="ORF">DLJ46_24870</name>
</gene>
<feature type="transmembrane region" description="Helical" evidence="14">
    <location>
        <begin position="379"/>
        <end position="399"/>
    </location>
</feature>
<feature type="transmembrane region" description="Helical" evidence="14">
    <location>
        <begin position="310"/>
        <end position="330"/>
    </location>
</feature>
<dbReference type="RefSeq" id="WP_109946999.1">
    <property type="nucleotide sequence ID" value="NZ_QGSV01000301.1"/>
</dbReference>
<evidence type="ECO:0000256" key="9">
    <source>
        <dbReference type="ARBA" id="ARBA00022824"/>
    </source>
</evidence>
<evidence type="ECO:0000256" key="3">
    <source>
        <dbReference type="ARBA" id="ARBA00004922"/>
    </source>
</evidence>
<keyword evidence="10" id="KW-0735">Signal-anchor</keyword>
<feature type="domain" description="Glycosyltransferase 2-like" evidence="15">
    <location>
        <begin position="24"/>
        <end position="187"/>
    </location>
</feature>
<comment type="subcellular location">
    <subcellularLocation>
        <location evidence="2">Endoplasmic reticulum membrane</location>
        <topology evidence="2">Single-pass membrane protein</topology>
    </subcellularLocation>
    <subcellularLocation>
        <location evidence="1">Membrane</location>
        <topology evidence="1">Multi-pass membrane protein</topology>
    </subcellularLocation>
</comment>
<evidence type="ECO:0000256" key="6">
    <source>
        <dbReference type="ARBA" id="ARBA00022676"/>
    </source>
</evidence>
<dbReference type="GO" id="GO:0016020">
    <property type="term" value="C:membrane"/>
    <property type="evidence" value="ECO:0007669"/>
    <property type="project" value="UniProtKB-SubCell"/>
</dbReference>
<feature type="domain" description="GtrA/DPMS transmembrane" evidence="16">
    <location>
        <begin position="287"/>
        <end position="400"/>
    </location>
</feature>
<reference evidence="18" key="1">
    <citation type="submission" date="2018-05" db="EMBL/GenBank/DDBJ databases">
        <title>Micromonospora globispora sp. nov. and Micromonospora rugosa sp. nov., isolated from marine sediment.</title>
        <authorList>
            <person name="Carro L."/>
            <person name="Aysel V."/>
            <person name="Cetin D."/>
            <person name="Igual J.M."/>
            <person name="Klenk H.-P."/>
            <person name="Trujillo M.E."/>
            <person name="Sahin N."/>
        </authorList>
    </citation>
    <scope>NUCLEOTIDE SEQUENCE [LARGE SCALE GENOMIC DNA]</scope>
    <source>
        <strain evidence="18">S2904</strain>
    </source>
</reference>
<keyword evidence="7 17" id="KW-0808">Transferase</keyword>
<comment type="caution">
    <text evidence="17">The sequence shown here is derived from an EMBL/GenBank/DDBJ whole genome shotgun (WGS) entry which is preliminary data.</text>
</comment>
<dbReference type="GO" id="GO:0000271">
    <property type="term" value="P:polysaccharide biosynthetic process"/>
    <property type="evidence" value="ECO:0007669"/>
    <property type="project" value="InterPro"/>
</dbReference>
<comment type="similarity">
    <text evidence="4">Belongs to the glycosyltransferase 2 family.</text>
</comment>
<evidence type="ECO:0000256" key="8">
    <source>
        <dbReference type="ARBA" id="ARBA00022692"/>
    </source>
</evidence>
<dbReference type="PANTHER" id="PTHR10859">
    <property type="entry name" value="GLYCOSYL TRANSFERASE"/>
    <property type="match status" value="1"/>
</dbReference>
<keyword evidence="12 14" id="KW-0472">Membrane</keyword>
<dbReference type="PANTHER" id="PTHR10859:SF91">
    <property type="entry name" value="DOLICHYL-PHOSPHATE BETA-GLUCOSYLTRANSFERASE"/>
    <property type="match status" value="1"/>
</dbReference>
<evidence type="ECO:0000256" key="11">
    <source>
        <dbReference type="ARBA" id="ARBA00022989"/>
    </source>
</evidence>
<dbReference type="Proteomes" id="UP000245683">
    <property type="component" value="Unassembled WGS sequence"/>
</dbReference>
<dbReference type="EMBL" id="QGSV01000301">
    <property type="protein sequence ID" value="PWU44656.1"/>
    <property type="molecule type" value="Genomic_DNA"/>
</dbReference>
<dbReference type="SUPFAM" id="SSF53448">
    <property type="entry name" value="Nucleotide-diphospho-sugar transferases"/>
    <property type="match status" value="1"/>
</dbReference>
<evidence type="ECO:0000313" key="18">
    <source>
        <dbReference type="Proteomes" id="UP000245683"/>
    </source>
</evidence>
<dbReference type="OrthoDB" id="2369748at2"/>
<keyword evidence="18" id="KW-1185">Reference proteome</keyword>
<keyword evidence="9" id="KW-0256">Endoplasmic reticulum</keyword>
<comment type="pathway">
    <text evidence="3">Protein modification; protein glycosylation.</text>
</comment>
<dbReference type="GO" id="GO:0006487">
    <property type="term" value="P:protein N-linked glycosylation"/>
    <property type="evidence" value="ECO:0007669"/>
    <property type="project" value="TreeGrafter"/>
</dbReference>
<dbReference type="InterPro" id="IPR035518">
    <property type="entry name" value="DPG_synthase"/>
</dbReference>
<dbReference type="Pfam" id="PF04138">
    <property type="entry name" value="GtrA_DPMS_TM"/>
    <property type="match status" value="1"/>
</dbReference>
<evidence type="ECO:0000259" key="15">
    <source>
        <dbReference type="Pfam" id="PF00535"/>
    </source>
</evidence>
<dbReference type="GO" id="GO:0004581">
    <property type="term" value="F:dolichyl-phosphate beta-glucosyltransferase activity"/>
    <property type="evidence" value="ECO:0007669"/>
    <property type="project" value="UniProtKB-EC"/>
</dbReference>
<evidence type="ECO:0000256" key="2">
    <source>
        <dbReference type="ARBA" id="ARBA00004389"/>
    </source>
</evidence>
<accession>A0A317JV25</accession>
<keyword evidence="6" id="KW-0328">Glycosyltransferase</keyword>
<dbReference type="InterPro" id="IPR001173">
    <property type="entry name" value="Glyco_trans_2-like"/>
</dbReference>
<organism evidence="17 18">
    <name type="scientific">Micromonospora globispora</name>
    <dbReference type="NCBI Taxonomy" id="1450148"/>
    <lineage>
        <taxon>Bacteria</taxon>
        <taxon>Bacillati</taxon>
        <taxon>Actinomycetota</taxon>
        <taxon>Actinomycetes</taxon>
        <taxon>Micromonosporales</taxon>
        <taxon>Micromonosporaceae</taxon>
        <taxon>Micromonospora</taxon>
    </lineage>
</organism>
<proteinExistence type="inferred from homology"/>
<evidence type="ECO:0000256" key="14">
    <source>
        <dbReference type="SAM" id="Phobius"/>
    </source>
</evidence>
<keyword evidence="8 14" id="KW-0812">Transmembrane</keyword>
<evidence type="ECO:0000259" key="16">
    <source>
        <dbReference type="Pfam" id="PF04138"/>
    </source>
</evidence>
<dbReference type="CDD" id="cd04188">
    <property type="entry name" value="DPG_synthase"/>
    <property type="match status" value="1"/>
</dbReference>
<evidence type="ECO:0000256" key="10">
    <source>
        <dbReference type="ARBA" id="ARBA00022968"/>
    </source>
</evidence>
<keyword evidence="11 14" id="KW-1133">Transmembrane helix</keyword>